<gene>
    <name evidence="2" type="ORF">CAC42_8208</name>
</gene>
<accession>A0A2K1QJ92</accession>
<evidence type="ECO:0008006" key="4">
    <source>
        <dbReference type="Google" id="ProtNLM"/>
    </source>
</evidence>
<evidence type="ECO:0000313" key="2">
    <source>
        <dbReference type="EMBL" id="PNS15207.1"/>
    </source>
</evidence>
<evidence type="ECO:0000256" key="1">
    <source>
        <dbReference type="SAM" id="MobiDB-lite"/>
    </source>
</evidence>
<dbReference type="Proteomes" id="UP000243797">
    <property type="component" value="Unassembled WGS sequence"/>
</dbReference>
<feature type="compositionally biased region" description="Polar residues" evidence="1">
    <location>
        <begin position="95"/>
        <end position="122"/>
    </location>
</feature>
<feature type="region of interest" description="Disordered" evidence="1">
    <location>
        <begin position="1"/>
        <end position="142"/>
    </location>
</feature>
<reference evidence="2 3" key="1">
    <citation type="submission" date="2017-06" db="EMBL/GenBank/DDBJ databases">
        <title>Draft genome sequence of a variant of Elsinoe murrayae.</title>
        <authorList>
            <person name="Cheng Q."/>
        </authorList>
    </citation>
    <scope>NUCLEOTIDE SEQUENCE [LARGE SCALE GENOMIC DNA]</scope>
    <source>
        <strain evidence="2 3">CQ-2017a</strain>
    </source>
</reference>
<dbReference type="PANTHER" id="PTHR31758:SF2">
    <property type="entry name" value="BTB_POZ DOMAIN-CONTAINING PROTEIN YLR108C"/>
    <property type="match status" value="1"/>
</dbReference>
<dbReference type="EMBL" id="NKHZ01000080">
    <property type="protein sequence ID" value="PNS15207.1"/>
    <property type="molecule type" value="Genomic_DNA"/>
</dbReference>
<dbReference type="SUPFAM" id="SSF54695">
    <property type="entry name" value="POZ domain"/>
    <property type="match status" value="1"/>
</dbReference>
<sequence>MDSSSPSRSSGDESCDFEVVGELQDQERDRAAQQQKRSVSFAIPHPDGIDSSATERRASVPGSGDQGQLRPSLKRKRISDGAVPSPDTTLRDTSIETTQGPTNGSPKSNDTAKSAGLSSQTITEEHTNRAQRPPQTRVTRSEERRIIAELKGSPFVLPARLVFPIQIGSELFRLSGASISSDAPSYFSKFFEAQLKSATSQEDIRTLYIDRDPETFRDISLHLQGYHIEPRDGTHFVRLLADAMFFSLPRLIEQLYKSTIFIRVGQEEFVIARDLFSGPGDTPNYFSLGFAIFFSNPNNHFPGLEKAKLLRPPSILPPQVTGRSAHVFRDLLHVLKGYDLRIRDEEHRTELLRDARYFHFKGLEQRLIAHKIIHNTIRGRKEIVLRLDDLRPSGIIYHTTSRSLTPATPGIQDSPSEITPPIATLEAFVAYARPYVDKESYDLILEIGTGLELYCSLEMPENKLVLDTNIRQKITLVCNMACNKIEQELELGERPEIAFGNPKAIIERSAHVRLDGRTIEWRNVEEGPNDLSKLWIASLPEPPEDEEVEARGTERWVIGKSQWRLRVEYQREPKPKMTIDWYAVRIEAVSTEAEWNGERGWL</sequence>
<proteinExistence type="predicted"/>
<dbReference type="AlphaFoldDB" id="A0A2K1QJ92"/>
<dbReference type="Gene3D" id="3.30.710.10">
    <property type="entry name" value="Potassium Channel Kv1.1, Chain A"/>
    <property type="match status" value="1"/>
</dbReference>
<protein>
    <recommendedName>
        <fullName evidence="4">Potassium channel tetramerisation-type BTB domain-containing protein</fullName>
    </recommendedName>
</protein>
<name>A0A2K1QJ92_9PEZI</name>
<evidence type="ECO:0000313" key="3">
    <source>
        <dbReference type="Proteomes" id="UP000243797"/>
    </source>
</evidence>
<dbReference type="InParanoid" id="A0A2K1QJ92"/>
<dbReference type="PANTHER" id="PTHR31758">
    <property type="entry name" value="BTB/POZ DOMAIN-CONTAINING PROTEIN YLR108C"/>
    <property type="match status" value="1"/>
</dbReference>
<keyword evidence="3" id="KW-1185">Reference proteome</keyword>
<organism evidence="2 3">
    <name type="scientific">Sphaceloma murrayae</name>
    <dbReference type="NCBI Taxonomy" id="2082308"/>
    <lineage>
        <taxon>Eukaryota</taxon>
        <taxon>Fungi</taxon>
        <taxon>Dikarya</taxon>
        <taxon>Ascomycota</taxon>
        <taxon>Pezizomycotina</taxon>
        <taxon>Dothideomycetes</taxon>
        <taxon>Dothideomycetidae</taxon>
        <taxon>Myriangiales</taxon>
        <taxon>Elsinoaceae</taxon>
        <taxon>Sphaceloma</taxon>
    </lineage>
</organism>
<comment type="caution">
    <text evidence="2">The sequence shown here is derived from an EMBL/GenBank/DDBJ whole genome shotgun (WGS) entry which is preliminary data.</text>
</comment>
<dbReference type="STRING" id="2082308.A0A2K1QJ92"/>
<dbReference type="OrthoDB" id="2414723at2759"/>
<dbReference type="InterPro" id="IPR011333">
    <property type="entry name" value="SKP1/BTB/POZ_sf"/>
</dbReference>